<evidence type="ECO:0000313" key="3">
    <source>
        <dbReference type="Proteomes" id="UP000191500"/>
    </source>
</evidence>
<protein>
    <submittedName>
        <fullName evidence="2">Uncharacterized protein</fullName>
    </submittedName>
</protein>
<evidence type="ECO:0000313" key="2">
    <source>
        <dbReference type="EMBL" id="OQE44573.1"/>
    </source>
</evidence>
<dbReference type="Proteomes" id="UP000191500">
    <property type="component" value="Unassembled WGS sequence"/>
</dbReference>
<comment type="caution">
    <text evidence="2">The sequence shown here is derived from an EMBL/GenBank/DDBJ whole genome shotgun (WGS) entry which is preliminary data.</text>
</comment>
<organism evidence="2 3">
    <name type="scientific">Penicillium coprophilum</name>
    <dbReference type="NCBI Taxonomy" id="36646"/>
    <lineage>
        <taxon>Eukaryota</taxon>
        <taxon>Fungi</taxon>
        <taxon>Dikarya</taxon>
        <taxon>Ascomycota</taxon>
        <taxon>Pezizomycotina</taxon>
        <taxon>Eurotiomycetes</taxon>
        <taxon>Eurotiomycetidae</taxon>
        <taxon>Eurotiales</taxon>
        <taxon>Aspergillaceae</taxon>
        <taxon>Penicillium</taxon>
    </lineage>
</organism>
<proteinExistence type="predicted"/>
<feature type="compositionally biased region" description="Polar residues" evidence="1">
    <location>
        <begin position="138"/>
        <end position="151"/>
    </location>
</feature>
<accession>A0A1V6V2A6</accession>
<evidence type="ECO:0000256" key="1">
    <source>
        <dbReference type="SAM" id="MobiDB-lite"/>
    </source>
</evidence>
<dbReference type="EMBL" id="MDDG01000002">
    <property type="protein sequence ID" value="OQE44573.1"/>
    <property type="molecule type" value="Genomic_DNA"/>
</dbReference>
<gene>
    <name evidence="2" type="ORF">PENCOP_c002G07480</name>
</gene>
<sequence length="477" mass="51362">MHPSSFGKRIPPPSRLCSKTRPPPSKSCLATSCSDRESSPSGETRVRKTVHFPDDEVSLERIRIIPPREKRKSPIFKRGRIAKTKSFIMYTSDSLGSNQRFLYRLPGCHGPRYTMYSHWMSVIRARRLAAAYCSQPRSLRSAPSSNGSSPEPATDGSLHDVFDMSSLKDALPEPASAGSSHGSAFNISSMLHALHDPDPTFNMTSLMNALSDPNAASSVCSLKSAVLEPAPAGSPPGFAPNTSSLMRALPGPDASSDVSSLAHVPKSMGASHSRKSHKVRPVAGGSRPCTLNRSNVAVCEYVEGSKTCVGFTPFFFKVAGERRRCKSYQTLVNVCENAEGSRTYVGFMLFSPRPQGTSLFVIARKAAERVLVGGYLHHELNRLNGKSLAVSVRKATGRVVASFFPFKASGGGFGNVSVCERAEGSRTGELRRTSLSVNVRKAAGRVVPRLFDEMMPGGVLLPLSSLLSSCVLARRGA</sequence>
<keyword evidence="3" id="KW-1185">Reference proteome</keyword>
<reference evidence="3" key="1">
    <citation type="journal article" date="2017" name="Nat. Microbiol.">
        <title>Global analysis of biosynthetic gene clusters reveals vast potential of secondary metabolite production in Penicillium species.</title>
        <authorList>
            <person name="Nielsen J.C."/>
            <person name="Grijseels S."/>
            <person name="Prigent S."/>
            <person name="Ji B."/>
            <person name="Dainat J."/>
            <person name="Nielsen K.F."/>
            <person name="Frisvad J.C."/>
            <person name="Workman M."/>
            <person name="Nielsen J."/>
        </authorList>
    </citation>
    <scope>NUCLEOTIDE SEQUENCE [LARGE SCALE GENOMIC DNA]</scope>
    <source>
        <strain evidence="3">IBT 31321</strain>
    </source>
</reference>
<dbReference type="AlphaFoldDB" id="A0A1V6V2A6"/>
<feature type="region of interest" description="Disordered" evidence="1">
    <location>
        <begin position="250"/>
        <end position="284"/>
    </location>
</feature>
<name>A0A1V6V2A6_9EURO</name>
<feature type="region of interest" description="Disordered" evidence="1">
    <location>
        <begin position="138"/>
        <end position="159"/>
    </location>
</feature>
<feature type="region of interest" description="Disordered" evidence="1">
    <location>
        <begin position="1"/>
        <end position="45"/>
    </location>
</feature>